<reference evidence="2" key="1">
    <citation type="submission" date="2023-03" db="EMBL/GenBank/DDBJ databases">
        <title>Draft genome sequence of a Mycolicibacterium mageritense strain H4_3_1 isolated from a hybrid biological-inorganic system reactor.</title>
        <authorList>
            <person name="Feng X."/>
            <person name="Kazama D."/>
            <person name="Sato K."/>
            <person name="Kobayashi H."/>
        </authorList>
    </citation>
    <scope>NUCLEOTIDE SEQUENCE</scope>
    <source>
        <strain evidence="2">H4_3_1</strain>
    </source>
</reference>
<proteinExistence type="predicted"/>
<evidence type="ECO:0000259" key="1">
    <source>
        <dbReference type="Pfam" id="PF14216"/>
    </source>
</evidence>
<accession>A0AAI8TY82</accession>
<dbReference type="InterPro" id="IPR025475">
    <property type="entry name" value="DUF4326"/>
</dbReference>
<evidence type="ECO:0000313" key="2">
    <source>
        <dbReference type="EMBL" id="BDY33183.1"/>
    </source>
</evidence>
<gene>
    <name evidence="2" type="ORF">hbim_07158</name>
</gene>
<dbReference type="Pfam" id="PF14216">
    <property type="entry name" value="DUF4326"/>
    <property type="match status" value="1"/>
</dbReference>
<organism evidence="2 3">
    <name type="scientific">Mycolicibacterium mageritense</name>
    <name type="common">Mycobacterium mageritense</name>
    <dbReference type="NCBI Taxonomy" id="53462"/>
    <lineage>
        <taxon>Bacteria</taxon>
        <taxon>Bacillati</taxon>
        <taxon>Actinomycetota</taxon>
        <taxon>Actinomycetes</taxon>
        <taxon>Mycobacteriales</taxon>
        <taxon>Mycobacteriaceae</taxon>
        <taxon>Mycolicibacterium</taxon>
    </lineage>
</organism>
<dbReference type="AlphaFoldDB" id="A0AAI8TY82"/>
<evidence type="ECO:0000313" key="3">
    <source>
        <dbReference type="Proteomes" id="UP001241092"/>
    </source>
</evidence>
<dbReference type="RefSeq" id="WP_286212790.1">
    <property type="nucleotide sequence ID" value="NZ_AP027452.1"/>
</dbReference>
<name>A0AAI8TY82_MYCME</name>
<protein>
    <recommendedName>
        <fullName evidence="1">DUF4326 domain-containing protein</fullName>
    </recommendedName>
</protein>
<dbReference type="EMBL" id="AP027452">
    <property type="protein sequence ID" value="BDY33183.1"/>
    <property type="molecule type" value="Genomic_DNA"/>
</dbReference>
<sequence length="102" mass="11490">MPERIQRKRRGGWRMPNGAIYVGRPSKWGNPYRADGDRAEAVAQFRDMLDRAPVGDGTWGRVGETVVETIRRELGGRDLACWCPLDQPCHADVLLEVANGER</sequence>
<feature type="domain" description="DUF4326" evidence="1">
    <location>
        <begin position="8"/>
        <end position="96"/>
    </location>
</feature>
<dbReference type="Proteomes" id="UP001241092">
    <property type="component" value="Chromosome"/>
</dbReference>